<sequence length="96" mass="11008">MAFIEECIDIIQKKLPEKLKDPGSFTISMTIGNKLYESSLFDLGSNINMMSLSIFKRLYIGEVQPIIIILQLTDISFTYPRGLIKDVLINVDKFIY</sequence>
<proteinExistence type="predicted"/>
<dbReference type="Proteomes" id="UP000233837">
    <property type="component" value="Unassembled WGS sequence"/>
</dbReference>
<dbReference type="Gene3D" id="2.40.70.10">
    <property type="entry name" value="Acid Proteases"/>
    <property type="match status" value="1"/>
</dbReference>
<dbReference type="InterPro" id="IPR021109">
    <property type="entry name" value="Peptidase_aspartic_dom_sf"/>
</dbReference>
<keyword evidence="2" id="KW-1185">Reference proteome</keyword>
<protein>
    <recommendedName>
        <fullName evidence="3">Aspartic peptidase DDI1-type domain-containing protein</fullName>
    </recommendedName>
</protein>
<dbReference type="PANTHER" id="PTHR33067">
    <property type="entry name" value="RNA-DIRECTED DNA POLYMERASE-RELATED"/>
    <property type="match status" value="1"/>
</dbReference>
<evidence type="ECO:0000313" key="2">
    <source>
        <dbReference type="Proteomes" id="UP000233837"/>
    </source>
</evidence>
<evidence type="ECO:0000313" key="1">
    <source>
        <dbReference type="EMBL" id="PKU73662.1"/>
    </source>
</evidence>
<organism evidence="1 2">
    <name type="scientific">Dendrobium catenatum</name>
    <dbReference type="NCBI Taxonomy" id="906689"/>
    <lineage>
        <taxon>Eukaryota</taxon>
        <taxon>Viridiplantae</taxon>
        <taxon>Streptophyta</taxon>
        <taxon>Embryophyta</taxon>
        <taxon>Tracheophyta</taxon>
        <taxon>Spermatophyta</taxon>
        <taxon>Magnoliopsida</taxon>
        <taxon>Liliopsida</taxon>
        <taxon>Asparagales</taxon>
        <taxon>Orchidaceae</taxon>
        <taxon>Epidendroideae</taxon>
        <taxon>Malaxideae</taxon>
        <taxon>Dendrobiinae</taxon>
        <taxon>Dendrobium</taxon>
    </lineage>
</organism>
<evidence type="ECO:0008006" key="3">
    <source>
        <dbReference type="Google" id="ProtNLM"/>
    </source>
</evidence>
<reference evidence="1 2" key="2">
    <citation type="journal article" date="2017" name="Nature">
        <title>The Apostasia genome and the evolution of orchids.</title>
        <authorList>
            <person name="Zhang G.Q."/>
            <person name="Liu K.W."/>
            <person name="Li Z."/>
            <person name="Lohaus R."/>
            <person name="Hsiao Y.Y."/>
            <person name="Niu S.C."/>
            <person name="Wang J.Y."/>
            <person name="Lin Y.C."/>
            <person name="Xu Q."/>
            <person name="Chen L.J."/>
            <person name="Yoshida K."/>
            <person name="Fujiwara S."/>
            <person name="Wang Z.W."/>
            <person name="Zhang Y.Q."/>
            <person name="Mitsuda N."/>
            <person name="Wang M."/>
            <person name="Liu G.H."/>
            <person name="Pecoraro L."/>
            <person name="Huang H.X."/>
            <person name="Xiao X.J."/>
            <person name="Lin M."/>
            <person name="Wu X.Y."/>
            <person name="Wu W.L."/>
            <person name="Chen Y.Y."/>
            <person name="Chang S.B."/>
            <person name="Sakamoto S."/>
            <person name="Ohme-Takagi M."/>
            <person name="Yagi M."/>
            <person name="Zeng S.J."/>
            <person name="Shen C.Y."/>
            <person name="Yeh C.M."/>
            <person name="Luo Y.B."/>
            <person name="Tsai W.C."/>
            <person name="Van de Peer Y."/>
            <person name="Liu Z.J."/>
        </authorList>
    </citation>
    <scope>NUCLEOTIDE SEQUENCE [LARGE SCALE GENOMIC DNA]</scope>
    <source>
        <tissue evidence="1">The whole plant</tissue>
    </source>
</reference>
<dbReference type="PANTHER" id="PTHR33067:SF31">
    <property type="entry name" value="RNA-DIRECTED DNA POLYMERASE"/>
    <property type="match status" value="1"/>
</dbReference>
<gene>
    <name evidence="1" type="ORF">MA16_Dca009969</name>
</gene>
<name>A0A2I0WDF3_9ASPA</name>
<accession>A0A2I0WDF3</accession>
<reference evidence="1 2" key="1">
    <citation type="journal article" date="2016" name="Sci. Rep.">
        <title>The Dendrobium catenatum Lindl. genome sequence provides insights into polysaccharide synthase, floral development and adaptive evolution.</title>
        <authorList>
            <person name="Zhang G.Q."/>
            <person name="Xu Q."/>
            <person name="Bian C."/>
            <person name="Tsai W.C."/>
            <person name="Yeh C.M."/>
            <person name="Liu K.W."/>
            <person name="Yoshida K."/>
            <person name="Zhang L.S."/>
            <person name="Chang S.B."/>
            <person name="Chen F."/>
            <person name="Shi Y."/>
            <person name="Su Y.Y."/>
            <person name="Zhang Y.Q."/>
            <person name="Chen L.J."/>
            <person name="Yin Y."/>
            <person name="Lin M."/>
            <person name="Huang H."/>
            <person name="Deng H."/>
            <person name="Wang Z.W."/>
            <person name="Zhu S.L."/>
            <person name="Zhao X."/>
            <person name="Deng C."/>
            <person name="Niu S.C."/>
            <person name="Huang J."/>
            <person name="Wang M."/>
            <person name="Liu G.H."/>
            <person name="Yang H.J."/>
            <person name="Xiao X.J."/>
            <person name="Hsiao Y.Y."/>
            <person name="Wu W.L."/>
            <person name="Chen Y.Y."/>
            <person name="Mitsuda N."/>
            <person name="Ohme-Takagi M."/>
            <person name="Luo Y.B."/>
            <person name="Van de Peer Y."/>
            <person name="Liu Z.J."/>
        </authorList>
    </citation>
    <scope>NUCLEOTIDE SEQUENCE [LARGE SCALE GENOMIC DNA]</scope>
    <source>
        <tissue evidence="1">The whole plant</tissue>
    </source>
</reference>
<dbReference type="EMBL" id="KZ502732">
    <property type="protein sequence ID" value="PKU73662.1"/>
    <property type="molecule type" value="Genomic_DNA"/>
</dbReference>
<dbReference type="AlphaFoldDB" id="A0A2I0WDF3"/>